<gene>
    <name evidence="2" type="ORF">GDO78_012541</name>
</gene>
<sequence length="116" mass="13516">MTSVVLCLENPFKGLMHFTDVQCGRHFPDVQCGCQCGHLHCIGIDNRGCTKNCLGRTGLLTPHLLCHQRHRHRTSVKSIKNLEFFSFHDILVVVCQFMYEYICFTFALFFLYHLYN</sequence>
<dbReference type="Proteomes" id="UP000770717">
    <property type="component" value="Unassembled WGS sequence"/>
</dbReference>
<evidence type="ECO:0000256" key="1">
    <source>
        <dbReference type="SAM" id="Phobius"/>
    </source>
</evidence>
<dbReference type="AlphaFoldDB" id="A0A8J6K426"/>
<protein>
    <submittedName>
        <fullName evidence="2">Uncharacterized protein</fullName>
    </submittedName>
</protein>
<organism evidence="2 3">
    <name type="scientific">Eleutherodactylus coqui</name>
    <name type="common">Puerto Rican coqui</name>
    <dbReference type="NCBI Taxonomy" id="57060"/>
    <lineage>
        <taxon>Eukaryota</taxon>
        <taxon>Metazoa</taxon>
        <taxon>Chordata</taxon>
        <taxon>Craniata</taxon>
        <taxon>Vertebrata</taxon>
        <taxon>Euteleostomi</taxon>
        <taxon>Amphibia</taxon>
        <taxon>Batrachia</taxon>
        <taxon>Anura</taxon>
        <taxon>Neobatrachia</taxon>
        <taxon>Hyloidea</taxon>
        <taxon>Eleutherodactylidae</taxon>
        <taxon>Eleutherodactylinae</taxon>
        <taxon>Eleutherodactylus</taxon>
        <taxon>Eleutherodactylus</taxon>
    </lineage>
</organism>
<feature type="transmembrane region" description="Helical" evidence="1">
    <location>
        <begin position="90"/>
        <end position="115"/>
    </location>
</feature>
<evidence type="ECO:0000313" key="2">
    <source>
        <dbReference type="EMBL" id="KAG9478927.1"/>
    </source>
</evidence>
<keyword evidence="1" id="KW-0472">Membrane</keyword>
<comment type="caution">
    <text evidence="2">The sequence shown here is derived from an EMBL/GenBank/DDBJ whole genome shotgun (WGS) entry which is preliminary data.</text>
</comment>
<dbReference type="EMBL" id="WNTK01000008">
    <property type="protein sequence ID" value="KAG9478927.1"/>
    <property type="molecule type" value="Genomic_DNA"/>
</dbReference>
<reference evidence="2" key="1">
    <citation type="thesis" date="2020" institute="ProQuest LLC" country="789 East Eisenhower Parkway, Ann Arbor, MI, USA">
        <title>Comparative Genomics and Chromosome Evolution.</title>
        <authorList>
            <person name="Mudd A.B."/>
        </authorList>
    </citation>
    <scope>NUCLEOTIDE SEQUENCE</scope>
    <source>
        <strain evidence="2">HN-11 Male</strain>
        <tissue evidence="2">Kidney and liver</tissue>
    </source>
</reference>
<accession>A0A8J6K426</accession>
<keyword evidence="1" id="KW-1133">Transmembrane helix</keyword>
<keyword evidence="3" id="KW-1185">Reference proteome</keyword>
<keyword evidence="1" id="KW-0812">Transmembrane</keyword>
<evidence type="ECO:0000313" key="3">
    <source>
        <dbReference type="Proteomes" id="UP000770717"/>
    </source>
</evidence>
<proteinExistence type="predicted"/>
<name>A0A8J6K426_ELECQ</name>